<dbReference type="AlphaFoldDB" id="A0AAD8IXX8"/>
<proteinExistence type="predicted"/>
<gene>
    <name evidence="1" type="ORF">POM88_012039</name>
</gene>
<keyword evidence="2" id="KW-1185">Reference proteome</keyword>
<name>A0AAD8IXX8_9APIA</name>
<organism evidence="1 2">
    <name type="scientific">Heracleum sosnowskyi</name>
    <dbReference type="NCBI Taxonomy" id="360622"/>
    <lineage>
        <taxon>Eukaryota</taxon>
        <taxon>Viridiplantae</taxon>
        <taxon>Streptophyta</taxon>
        <taxon>Embryophyta</taxon>
        <taxon>Tracheophyta</taxon>
        <taxon>Spermatophyta</taxon>
        <taxon>Magnoliopsida</taxon>
        <taxon>eudicotyledons</taxon>
        <taxon>Gunneridae</taxon>
        <taxon>Pentapetalae</taxon>
        <taxon>asterids</taxon>
        <taxon>campanulids</taxon>
        <taxon>Apiales</taxon>
        <taxon>Apiaceae</taxon>
        <taxon>Apioideae</taxon>
        <taxon>apioid superclade</taxon>
        <taxon>Tordylieae</taxon>
        <taxon>Tordyliinae</taxon>
        <taxon>Heracleum</taxon>
    </lineage>
</organism>
<reference evidence="1" key="1">
    <citation type="submission" date="2023-02" db="EMBL/GenBank/DDBJ databases">
        <title>Genome of toxic invasive species Heracleum sosnowskyi carries increased number of genes despite the absence of recent whole-genome duplications.</title>
        <authorList>
            <person name="Schelkunov M."/>
            <person name="Shtratnikova V."/>
            <person name="Makarenko M."/>
            <person name="Klepikova A."/>
            <person name="Omelchenko D."/>
            <person name="Novikova G."/>
            <person name="Obukhova E."/>
            <person name="Bogdanov V."/>
            <person name="Penin A."/>
            <person name="Logacheva M."/>
        </authorList>
    </citation>
    <scope>NUCLEOTIDE SEQUENCE</scope>
    <source>
        <strain evidence="1">Hsosn_3</strain>
        <tissue evidence="1">Leaf</tissue>
    </source>
</reference>
<accession>A0AAD8IXX8</accession>
<protein>
    <submittedName>
        <fullName evidence="1">Uncharacterized protein</fullName>
    </submittedName>
</protein>
<evidence type="ECO:0000313" key="1">
    <source>
        <dbReference type="EMBL" id="KAK1392983.1"/>
    </source>
</evidence>
<dbReference type="Proteomes" id="UP001237642">
    <property type="component" value="Unassembled WGS sequence"/>
</dbReference>
<reference evidence="1" key="2">
    <citation type="submission" date="2023-05" db="EMBL/GenBank/DDBJ databases">
        <authorList>
            <person name="Schelkunov M.I."/>
        </authorList>
    </citation>
    <scope>NUCLEOTIDE SEQUENCE</scope>
    <source>
        <strain evidence="1">Hsosn_3</strain>
        <tissue evidence="1">Leaf</tissue>
    </source>
</reference>
<evidence type="ECO:0000313" key="2">
    <source>
        <dbReference type="Proteomes" id="UP001237642"/>
    </source>
</evidence>
<sequence>MSDSTCGELELCSKSETVVESVGLGEDSDGEGEFKKDDGGIKGWIGIGAVSPDHEGVLAAAGRRLRAWWPPPQIAQPVVELAVKIGKSLGYGNIINPSYNDSQKLWFIY</sequence>
<comment type="caution">
    <text evidence="1">The sequence shown here is derived from an EMBL/GenBank/DDBJ whole genome shotgun (WGS) entry which is preliminary data.</text>
</comment>
<dbReference type="EMBL" id="JAUIZM010000003">
    <property type="protein sequence ID" value="KAK1392983.1"/>
    <property type="molecule type" value="Genomic_DNA"/>
</dbReference>